<evidence type="ECO:0000256" key="2">
    <source>
        <dbReference type="SAM" id="SignalP"/>
    </source>
</evidence>
<accession>A0ABQ8GE01</accession>
<comment type="caution">
    <text evidence="3">The sequence shown here is derived from an EMBL/GenBank/DDBJ whole genome shotgun (WGS) entry which is preliminary data.</text>
</comment>
<reference evidence="3 4" key="1">
    <citation type="journal article" date="2021" name="Nat. Commun.">
        <title>Genetic determinants of endophytism in the Arabidopsis root mycobiome.</title>
        <authorList>
            <person name="Mesny F."/>
            <person name="Miyauchi S."/>
            <person name="Thiergart T."/>
            <person name="Pickel B."/>
            <person name="Atanasova L."/>
            <person name="Karlsson M."/>
            <person name="Huettel B."/>
            <person name="Barry K.W."/>
            <person name="Haridas S."/>
            <person name="Chen C."/>
            <person name="Bauer D."/>
            <person name="Andreopoulos W."/>
            <person name="Pangilinan J."/>
            <person name="LaButti K."/>
            <person name="Riley R."/>
            <person name="Lipzen A."/>
            <person name="Clum A."/>
            <person name="Drula E."/>
            <person name="Henrissat B."/>
            <person name="Kohler A."/>
            <person name="Grigoriev I.V."/>
            <person name="Martin F.M."/>
            <person name="Hacquard S."/>
        </authorList>
    </citation>
    <scope>NUCLEOTIDE SEQUENCE [LARGE SCALE GENOMIC DNA]</scope>
    <source>
        <strain evidence="3 4">MPI-SDFR-AT-0080</strain>
    </source>
</reference>
<sequence length="121" mass="13094">MKRVKARAWSFFIDPLLTLLVLETGPLVGMSRTSKGHGKFREQRRATGEVLSGYADEAGPLTLGNLSLSIVRMLCPRTSRVWSGIPAARRAQALAISHHDPQAPWGIGSSRSGAAKRESGQ</sequence>
<name>A0ABQ8GE01_9PEZI</name>
<organism evidence="3 4">
    <name type="scientific">Macrophomina phaseolina</name>
    <dbReference type="NCBI Taxonomy" id="35725"/>
    <lineage>
        <taxon>Eukaryota</taxon>
        <taxon>Fungi</taxon>
        <taxon>Dikarya</taxon>
        <taxon>Ascomycota</taxon>
        <taxon>Pezizomycotina</taxon>
        <taxon>Dothideomycetes</taxon>
        <taxon>Dothideomycetes incertae sedis</taxon>
        <taxon>Botryosphaeriales</taxon>
        <taxon>Botryosphaeriaceae</taxon>
        <taxon>Macrophomina</taxon>
    </lineage>
</organism>
<feature type="region of interest" description="Disordered" evidence="1">
    <location>
        <begin position="99"/>
        <end position="121"/>
    </location>
</feature>
<dbReference type="Proteomes" id="UP000774617">
    <property type="component" value="Unassembled WGS sequence"/>
</dbReference>
<evidence type="ECO:0000256" key="1">
    <source>
        <dbReference type="SAM" id="MobiDB-lite"/>
    </source>
</evidence>
<protein>
    <recommendedName>
        <fullName evidence="5">Secreted protein</fullName>
    </recommendedName>
</protein>
<feature type="signal peptide" evidence="2">
    <location>
        <begin position="1"/>
        <end position="24"/>
    </location>
</feature>
<keyword evidence="4" id="KW-1185">Reference proteome</keyword>
<evidence type="ECO:0000313" key="4">
    <source>
        <dbReference type="Proteomes" id="UP000774617"/>
    </source>
</evidence>
<gene>
    <name evidence="3" type="ORF">B0J12DRAFT_48302</name>
</gene>
<proteinExistence type="predicted"/>
<evidence type="ECO:0000313" key="3">
    <source>
        <dbReference type="EMBL" id="KAH7053199.1"/>
    </source>
</evidence>
<feature type="chain" id="PRO_5046615154" description="Secreted protein" evidence="2">
    <location>
        <begin position="25"/>
        <end position="121"/>
    </location>
</feature>
<evidence type="ECO:0008006" key="5">
    <source>
        <dbReference type="Google" id="ProtNLM"/>
    </source>
</evidence>
<keyword evidence="2" id="KW-0732">Signal</keyword>
<dbReference type="EMBL" id="JAGTJR010000010">
    <property type="protein sequence ID" value="KAH7053199.1"/>
    <property type="molecule type" value="Genomic_DNA"/>
</dbReference>